<dbReference type="GO" id="GO:0016757">
    <property type="term" value="F:glycosyltransferase activity"/>
    <property type="evidence" value="ECO:0007669"/>
    <property type="project" value="UniProtKB-KW"/>
</dbReference>
<evidence type="ECO:0000256" key="1">
    <source>
        <dbReference type="ARBA" id="ARBA00022676"/>
    </source>
</evidence>
<feature type="domain" description="Glycosyl transferase family 1" evidence="3">
    <location>
        <begin position="202"/>
        <end position="319"/>
    </location>
</feature>
<dbReference type="Pfam" id="PF00534">
    <property type="entry name" value="Glycos_transf_1"/>
    <property type="match status" value="1"/>
</dbReference>
<reference evidence="4 5" key="1">
    <citation type="submission" date="2018-06" db="EMBL/GenBank/DDBJ databases">
        <authorList>
            <consortium name="Pathogen Informatics"/>
            <person name="Doyle S."/>
        </authorList>
    </citation>
    <scope>NUCLEOTIDE SEQUENCE [LARGE SCALE GENOMIC DNA]</scope>
    <source>
        <strain evidence="4 5">NCTC7927</strain>
    </source>
</reference>
<dbReference type="PANTHER" id="PTHR12526">
    <property type="entry name" value="GLYCOSYLTRANSFERASE"/>
    <property type="match status" value="1"/>
</dbReference>
<evidence type="ECO:0000259" key="3">
    <source>
        <dbReference type="Pfam" id="PF00534"/>
    </source>
</evidence>
<dbReference type="Gene3D" id="3.40.50.2000">
    <property type="entry name" value="Glycogen Phosphorylase B"/>
    <property type="match status" value="2"/>
</dbReference>
<protein>
    <submittedName>
        <fullName evidence="4">Glycosyl transferases group 1</fullName>
    </submittedName>
</protein>
<evidence type="ECO:0000313" key="5">
    <source>
        <dbReference type="Proteomes" id="UP000254043"/>
    </source>
</evidence>
<name>A0A376M5X3_ECOLX</name>
<dbReference type="Proteomes" id="UP000254043">
    <property type="component" value="Unassembled WGS sequence"/>
</dbReference>
<sequence length="385" mass="44760">MNNKICNNSVNLLFFINDPLIANTGVTKKIKSQIEAFDNICNSVFVCNLSVDNRKRLFSGEVVSGNKLLSKIPYFLRYEFSGIEEKVIANKINVVYIRYTHFSSPAFIRFLRRLQKLGINIIMEFPTFPYDEEYKTLPFKSNIKLLIDKCFRLKMAEYTKLAVCFTKNDSIFGIPAFTISNGIGFERMDYISSKLKSTYRAVNTDVDFIAVSSLEKWHGYDRFISGIYEYIKREPSKNIHLHIVGEGREVNNLVRLVDKLGVEPYVTFHGHCTGEKLDELLLKADVGIDSLARHRVNNFENNSLKSKEYLTFGLPIVKSHRDHSIDSCEYFFNVPSDESHIEIDDILNWYYVSNFKKRKDEINQFAKENFSWEKQMQKLLMTVLP</sequence>
<gene>
    <name evidence="4" type="ORF">NCTC7927_02175</name>
</gene>
<organism evidence="4 5">
    <name type="scientific">Escherichia coli</name>
    <dbReference type="NCBI Taxonomy" id="562"/>
    <lineage>
        <taxon>Bacteria</taxon>
        <taxon>Pseudomonadati</taxon>
        <taxon>Pseudomonadota</taxon>
        <taxon>Gammaproteobacteria</taxon>
        <taxon>Enterobacterales</taxon>
        <taxon>Enterobacteriaceae</taxon>
        <taxon>Escherichia</taxon>
    </lineage>
</organism>
<dbReference type="EMBL" id="UGAK01000003">
    <property type="protein sequence ID" value="STF93410.1"/>
    <property type="molecule type" value="Genomic_DNA"/>
</dbReference>
<accession>A0A376M5X3</accession>
<dbReference type="AlphaFoldDB" id="A0A376M5X3"/>
<dbReference type="InterPro" id="IPR001296">
    <property type="entry name" value="Glyco_trans_1"/>
</dbReference>
<keyword evidence="1" id="KW-0328">Glycosyltransferase</keyword>
<evidence type="ECO:0000313" key="4">
    <source>
        <dbReference type="EMBL" id="STF93410.1"/>
    </source>
</evidence>
<dbReference type="SUPFAM" id="SSF53756">
    <property type="entry name" value="UDP-Glycosyltransferase/glycogen phosphorylase"/>
    <property type="match status" value="1"/>
</dbReference>
<evidence type="ECO:0000256" key="2">
    <source>
        <dbReference type="ARBA" id="ARBA00022679"/>
    </source>
</evidence>
<proteinExistence type="predicted"/>
<dbReference type="PANTHER" id="PTHR12526:SF629">
    <property type="entry name" value="TEICHURONIC ACID BIOSYNTHESIS GLYCOSYLTRANSFERASE TUAH-RELATED"/>
    <property type="match status" value="1"/>
</dbReference>
<keyword evidence="2 4" id="KW-0808">Transferase</keyword>